<dbReference type="Proteomes" id="UP000298488">
    <property type="component" value="Unassembled WGS sequence"/>
</dbReference>
<keyword evidence="10" id="KW-1185">Reference proteome</keyword>
<dbReference type="Pfam" id="PF00795">
    <property type="entry name" value="CN_hydrolase"/>
    <property type="match status" value="1"/>
</dbReference>
<evidence type="ECO:0000256" key="1">
    <source>
        <dbReference type="ARBA" id="ARBA00004651"/>
    </source>
</evidence>
<comment type="caution">
    <text evidence="9">The sequence shown here is derived from an EMBL/GenBank/DDBJ whole genome shotgun (WGS) entry which is preliminary data.</text>
</comment>
<keyword evidence="7 8" id="KW-0012">Acyltransferase</keyword>
<dbReference type="Gene3D" id="3.60.110.10">
    <property type="entry name" value="Carbon-nitrogen hydrolase"/>
    <property type="match status" value="1"/>
</dbReference>
<feature type="transmembrane region" description="Helical" evidence="8">
    <location>
        <begin position="64"/>
        <end position="87"/>
    </location>
</feature>
<dbReference type="CDD" id="cd07571">
    <property type="entry name" value="ALP_N-acyl_transferase"/>
    <property type="match status" value="1"/>
</dbReference>
<dbReference type="EMBL" id="SOFI01000003">
    <property type="protein sequence ID" value="TFB78898.1"/>
    <property type="molecule type" value="Genomic_DNA"/>
</dbReference>
<dbReference type="AlphaFoldDB" id="A0A4V3I9B9"/>
<dbReference type="InterPro" id="IPR004563">
    <property type="entry name" value="Apolipo_AcylTrfase"/>
</dbReference>
<dbReference type="RefSeq" id="WP_104094777.1">
    <property type="nucleotide sequence ID" value="NZ_JACHBP010000001.1"/>
</dbReference>
<feature type="transmembrane region" description="Helical" evidence="8">
    <location>
        <begin position="172"/>
        <end position="193"/>
    </location>
</feature>
<dbReference type="InterPro" id="IPR003010">
    <property type="entry name" value="C-N_Hydrolase"/>
</dbReference>
<feature type="transmembrane region" description="Helical" evidence="8">
    <location>
        <begin position="493"/>
        <end position="511"/>
    </location>
</feature>
<feature type="transmembrane region" description="Helical" evidence="8">
    <location>
        <begin position="205"/>
        <end position="223"/>
    </location>
</feature>
<dbReference type="UniPathway" id="UPA00666"/>
<dbReference type="EC" id="2.3.1.269" evidence="8"/>
<feature type="transmembrane region" description="Helical" evidence="8">
    <location>
        <begin position="93"/>
        <end position="118"/>
    </location>
</feature>
<dbReference type="Pfam" id="PF20154">
    <property type="entry name" value="LNT_N"/>
    <property type="match status" value="1"/>
</dbReference>
<evidence type="ECO:0000256" key="2">
    <source>
        <dbReference type="ARBA" id="ARBA00022475"/>
    </source>
</evidence>
<feature type="transmembrane region" description="Helical" evidence="8">
    <location>
        <begin position="37"/>
        <end position="57"/>
    </location>
</feature>
<sequence length="523" mass="55621">MTPITKRFLDLAPAPAAPVWLAAAASAASGPITAAAFPALGWWPLVFAGTGLMIWSVRGRRLGTAFLLGLLGGFSFWGTHIFWLTIYLGPVPWLALAGLQTVFFALGAMLLALAWRVIPRLWPGRRGRLVLLPAVLGAVWSLRESITSNWPYGGFSWGRLAFSQSESPFGPLVAWLGASGLSFLLAWLSVILVQAIRESGLRIPLRGIVASASVVIVLAIPAWPTVTDGTFRVAAVQGNSDAGLFAHRVPGQTLNDHITGTVPLFGTPVDVVVWPENASDLNPLTHPDAARALDYITEGMRAPLVTGTITEDAHGHTFNSLLLWEAGRGAVDQYDKIHPVPFAEYIPDRSFWYPLAPAMLDLVPRDYTIGTRDNIFDIDGVKAGLAICFDIVDDSLIRQMMSDGARVILAPTNNADFGHTDENVQQLAIARLRAIETGRSVVQVSTVGVSAIMAPDGSTISRLPTFTPGSMVEDVPLSSAVTPATVIGADADWAVGGFAIAALIAGLLAGLPPSGARRGKRHG</sequence>
<keyword evidence="4 8" id="KW-0812">Transmembrane</keyword>
<dbReference type="GO" id="GO:0016410">
    <property type="term" value="F:N-acyltransferase activity"/>
    <property type="evidence" value="ECO:0007669"/>
    <property type="project" value="UniProtKB-UniRule"/>
</dbReference>
<dbReference type="NCBIfam" id="TIGR00546">
    <property type="entry name" value="lnt"/>
    <property type="match status" value="1"/>
</dbReference>
<dbReference type="SUPFAM" id="SSF56317">
    <property type="entry name" value="Carbon-nitrogen hydrolase"/>
    <property type="match status" value="1"/>
</dbReference>
<reference evidence="9 10" key="1">
    <citation type="submission" date="2019-03" db="EMBL/GenBank/DDBJ databases">
        <title>Genomics of glacier-inhabiting Cryobacterium strains.</title>
        <authorList>
            <person name="Liu Q."/>
            <person name="Xin Y.-H."/>
        </authorList>
    </citation>
    <scope>NUCLEOTIDE SEQUENCE [LARGE SCALE GENOMIC DNA]</scope>
    <source>
        <strain evidence="9 10">CGMCC 1.10440</strain>
    </source>
</reference>
<evidence type="ECO:0000256" key="7">
    <source>
        <dbReference type="ARBA" id="ARBA00023315"/>
    </source>
</evidence>
<keyword evidence="2 8" id="KW-1003">Cell membrane</keyword>
<keyword evidence="3 8" id="KW-0808">Transferase</keyword>
<accession>A0A4V3I9B9</accession>
<evidence type="ECO:0000256" key="5">
    <source>
        <dbReference type="ARBA" id="ARBA00022989"/>
    </source>
</evidence>
<evidence type="ECO:0000313" key="9">
    <source>
        <dbReference type="EMBL" id="TFB78898.1"/>
    </source>
</evidence>
<dbReference type="GO" id="GO:0042158">
    <property type="term" value="P:lipoprotein biosynthetic process"/>
    <property type="evidence" value="ECO:0007669"/>
    <property type="project" value="UniProtKB-UniRule"/>
</dbReference>
<evidence type="ECO:0000256" key="4">
    <source>
        <dbReference type="ARBA" id="ARBA00022692"/>
    </source>
</evidence>
<comment type="similarity">
    <text evidence="8">Belongs to the CN hydrolase family. Apolipoprotein N-acyltransferase subfamily.</text>
</comment>
<dbReference type="HAMAP" id="MF_01148">
    <property type="entry name" value="Lnt"/>
    <property type="match status" value="1"/>
</dbReference>
<feature type="transmembrane region" description="Helical" evidence="8">
    <location>
        <begin position="130"/>
        <end position="152"/>
    </location>
</feature>
<name>A0A4V3I9B9_9MICO</name>
<organism evidence="9 10">
    <name type="scientific">Terrimesophilobacter mesophilus</name>
    <dbReference type="NCBI Taxonomy" id="433647"/>
    <lineage>
        <taxon>Bacteria</taxon>
        <taxon>Bacillati</taxon>
        <taxon>Actinomycetota</taxon>
        <taxon>Actinomycetes</taxon>
        <taxon>Micrococcales</taxon>
        <taxon>Microbacteriaceae</taxon>
        <taxon>Terrimesophilobacter</taxon>
    </lineage>
</organism>
<evidence type="ECO:0000256" key="6">
    <source>
        <dbReference type="ARBA" id="ARBA00023136"/>
    </source>
</evidence>
<dbReference type="PROSITE" id="PS50263">
    <property type="entry name" value="CN_HYDROLASE"/>
    <property type="match status" value="1"/>
</dbReference>
<dbReference type="PANTHER" id="PTHR38686">
    <property type="entry name" value="APOLIPOPROTEIN N-ACYLTRANSFERASE"/>
    <property type="match status" value="1"/>
</dbReference>
<gene>
    <name evidence="8 9" type="primary">lnt</name>
    <name evidence="9" type="ORF">E3N84_01700</name>
</gene>
<proteinExistence type="inferred from homology"/>
<evidence type="ECO:0000256" key="8">
    <source>
        <dbReference type="HAMAP-Rule" id="MF_01148"/>
    </source>
</evidence>
<comment type="catalytic activity">
    <reaction evidence="8">
        <text>N-terminal S-1,2-diacyl-sn-glyceryl-L-cysteinyl-[lipoprotein] + a glycerophospholipid = N-acyl-S-1,2-diacyl-sn-glyceryl-L-cysteinyl-[lipoprotein] + a 2-acyl-sn-glycero-3-phospholipid + H(+)</text>
        <dbReference type="Rhea" id="RHEA:48228"/>
        <dbReference type="Rhea" id="RHEA-COMP:14681"/>
        <dbReference type="Rhea" id="RHEA-COMP:14684"/>
        <dbReference type="ChEBI" id="CHEBI:15378"/>
        <dbReference type="ChEBI" id="CHEBI:136912"/>
        <dbReference type="ChEBI" id="CHEBI:140656"/>
        <dbReference type="ChEBI" id="CHEBI:140657"/>
        <dbReference type="ChEBI" id="CHEBI:140660"/>
        <dbReference type="EC" id="2.3.1.269"/>
    </reaction>
</comment>
<dbReference type="InterPro" id="IPR036526">
    <property type="entry name" value="C-N_Hydrolase_sf"/>
</dbReference>
<dbReference type="PANTHER" id="PTHR38686:SF1">
    <property type="entry name" value="APOLIPOPROTEIN N-ACYLTRANSFERASE"/>
    <property type="match status" value="1"/>
</dbReference>
<dbReference type="OrthoDB" id="9804277at2"/>
<evidence type="ECO:0000313" key="10">
    <source>
        <dbReference type="Proteomes" id="UP000298488"/>
    </source>
</evidence>
<keyword evidence="5 8" id="KW-1133">Transmembrane helix</keyword>
<dbReference type="GO" id="GO:0005886">
    <property type="term" value="C:plasma membrane"/>
    <property type="evidence" value="ECO:0007669"/>
    <property type="project" value="UniProtKB-SubCell"/>
</dbReference>
<keyword evidence="6 8" id="KW-0472">Membrane</keyword>
<comment type="pathway">
    <text evidence="8">Protein modification; lipoprotein biosynthesis (N-acyl transfer).</text>
</comment>
<dbReference type="InterPro" id="IPR045378">
    <property type="entry name" value="LNT_N"/>
</dbReference>
<comment type="subcellular location">
    <subcellularLocation>
        <location evidence="1 8">Cell membrane</location>
        <topology evidence="1 8">Multi-pass membrane protein</topology>
    </subcellularLocation>
</comment>
<comment type="function">
    <text evidence="8">Catalyzes the phospholipid dependent N-acylation of the N-terminal cysteine of apolipoprotein, the last step in lipoprotein maturation.</text>
</comment>
<protein>
    <recommendedName>
        <fullName evidence="8">Apolipoprotein N-acyltransferase</fullName>
        <shortName evidence="8">ALP N-acyltransferase</shortName>
        <ecNumber evidence="8">2.3.1.269</ecNumber>
    </recommendedName>
</protein>
<evidence type="ECO:0000256" key="3">
    <source>
        <dbReference type="ARBA" id="ARBA00022679"/>
    </source>
</evidence>
<keyword evidence="9" id="KW-0449">Lipoprotein</keyword>